<evidence type="ECO:0000313" key="7">
    <source>
        <dbReference type="EMBL" id="SAL46992.1"/>
    </source>
</evidence>
<evidence type="ECO:0000259" key="5">
    <source>
        <dbReference type="PROSITE" id="PS50109"/>
    </source>
</evidence>
<gene>
    <name evidence="7" type="ORF">AWB72_04918</name>
</gene>
<dbReference type="InterPro" id="IPR005467">
    <property type="entry name" value="His_kinase_dom"/>
</dbReference>
<evidence type="ECO:0000256" key="4">
    <source>
        <dbReference type="PROSITE-ProRule" id="PRU00169"/>
    </source>
</evidence>
<dbReference type="InterPro" id="IPR011006">
    <property type="entry name" value="CheY-like_superfamily"/>
</dbReference>
<dbReference type="Pfam" id="PF00072">
    <property type="entry name" value="Response_reg"/>
    <property type="match status" value="1"/>
</dbReference>
<dbReference type="SUPFAM" id="SSF47384">
    <property type="entry name" value="Homodimeric domain of signal transducing histidine kinase"/>
    <property type="match status" value="1"/>
</dbReference>
<dbReference type="PROSITE" id="PS50109">
    <property type="entry name" value="HIS_KIN"/>
    <property type="match status" value="1"/>
</dbReference>
<dbReference type="Gene3D" id="3.40.50.2300">
    <property type="match status" value="1"/>
</dbReference>
<dbReference type="AlphaFoldDB" id="A0A658R3U6"/>
<evidence type="ECO:0000256" key="2">
    <source>
        <dbReference type="ARBA" id="ARBA00012438"/>
    </source>
</evidence>
<dbReference type="RefSeq" id="WP_159459402.1">
    <property type="nucleotide sequence ID" value="NZ_FCNV02000014.1"/>
</dbReference>
<dbReference type="Gene3D" id="1.10.287.130">
    <property type="match status" value="1"/>
</dbReference>
<dbReference type="EMBL" id="FCNV02000014">
    <property type="protein sequence ID" value="SAL46992.1"/>
    <property type="molecule type" value="Genomic_DNA"/>
</dbReference>
<organism evidence="7 8">
    <name type="scientific">Caballeronia concitans</name>
    <dbReference type="NCBI Taxonomy" id="1777133"/>
    <lineage>
        <taxon>Bacteria</taxon>
        <taxon>Pseudomonadati</taxon>
        <taxon>Pseudomonadota</taxon>
        <taxon>Betaproteobacteria</taxon>
        <taxon>Burkholderiales</taxon>
        <taxon>Burkholderiaceae</taxon>
        <taxon>Caballeronia</taxon>
    </lineage>
</organism>
<proteinExistence type="predicted"/>
<keyword evidence="8" id="KW-1185">Reference proteome</keyword>
<name>A0A658R3U6_9BURK</name>
<evidence type="ECO:0000313" key="8">
    <source>
        <dbReference type="Proteomes" id="UP000198263"/>
    </source>
</evidence>
<reference evidence="7 8" key="1">
    <citation type="submission" date="2016-01" db="EMBL/GenBank/DDBJ databases">
        <authorList>
            <person name="Peeters C."/>
        </authorList>
    </citation>
    <scope>NUCLEOTIDE SEQUENCE [LARGE SCALE GENOMIC DNA]</scope>
    <source>
        <strain evidence="7">LMG 29315</strain>
    </source>
</reference>
<keyword evidence="7" id="KW-0808">Transferase</keyword>
<dbReference type="InterPro" id="IPR001789">
    <property type="entry name" value="Sig_transdc_resp-reg_receiver"/>
</dbReference>
<dbReference type="SMART" id="SM00387">
    <property type="entry name" value="HATPase_c"/>
    <property type="match status" value="1"/>
</dbReference>
<evidence type="ECO:0000256" key="1">
    <source>
        <dbReference type="ARBA" id="ARBA00000085"/>
    </source>
</evidence>
<dbReference type="GO" id="GO:0000155">
    <property type="term" value="F:phosphorelay sensor kinase activity"/>
    <property type="evidence" value="ECO:0007669"/>
    <property type="project" value="InterPro"/>
</dbReference>
<dbReference type="PROSITE" id="PS50110">
    <property type="entry name" value="RESPONSE_REGULATORY"/>
    <property type="match status" value="1"/>
</dbReference>
<protein>
    <recommendedName>
        <fullName evidence="2">histidine kinase</fullName>
        <ecNumber evidence="2">2.7.13.3</ecNumber>
    </recommendedName>
</protein>
<dbReference type="InterPro" id="IPR004358">
    <property type="entry name" value="Sig_transdc_His_kin-like_C"/>
</dbReference>
<dbReference type="InterPro" id="IPR036097">
    <property type="entry name" value="HisK_dim/P_sf"/>
</dbReference>
<feature type="domain" description="Response regulatory" evidence="6">
    <location>
        <begin position="428"/>
        <end position="543"/>
    </location>
</feature>
<accession>A0A658R3U6</accession>
<dbReference type="EC" id="2.7.13.3" evidence="2"/>
<dbReference type="Pfam" id="PF02518">
    <property type="entry name" value="HATPase_c"/>
    <property type="match status" value="1"/>
</dbReference>
<dbReference type="SMART" id="SM00448">
    <property type="entry name" value="REC"/>
    <property type="match status" value="1"/>
</dbReference>
<dbReference type="SUPFAM" id="SSF55874">
    <property type="entry name" value="ATPase domain of HSP90 chaperone/DNA topoisomerase II/histidine kinase"/>
    <property type="match status" value="1"/>
</dbReference>
<dbReference type="PANTHER" id="PTHR43065">
    <property type="entry name" value="SENSOR HISTIDINE KINASE"/>
    <property type="match status" value="1"/>
</dbReference>
<feature type="domain" description="Histidine kinase" evidence="5">
    <location>
        <begin position="181"/>
        <end position="405"/>
    </location>
</feature>
<dbReference type="InterPro" id="IPR036890">
    <property type="entry name" value="HATPase_C_sf"/>
</dbReference>
<evidence type="ECO:0000259" key="6">
    <source>
        <dbReference type="PROSITE" id="PS50110"/>
    </source>
</evidence>
<evidence type="ECO:0000256" key="3">
    <source>
        <dbReference type="ARBA" id="ARBA00022553"/>
    </source>
</evidence>
<dbReference type="Gene3D" id="3.30.565.10">
    <property type="entry name" value="Histidine kinase-like ATPase, C-terminal domain"/>
    <property type="match status" value="1"/>
</dbReference>
<dbReference type="InterPro" id="IPR003661">
    <property type="entry name" value="HisK_dim/P_dom"/>
</dbReference>
<comment type="caution">
    <text evidence="7">The sequence shown here is derived from an EMBL/GenBank/DDBJ whole genome shotgun (WGS) entry which is preliminary data.</text>
</comment>
<dbReference type="InterPro" id="IPR003594">
    <property type="entry name" value="HATPase_dom"/>
</dbReference>
<dbReference type="PRINTS" id="PR00344">
    <property type="entry name" value="BCTRLSENSOR"/>
</dbReference>
<feature type="modified residue" description="4-aspartylphosphate" evidence="4">
    <location>
        <position position="478"/>
    </location>
</feature>
<keyword evidence="7" id="KW-0418">Kinase</keyword>
<comment type="catalytic activity">
    <reaction evidence="1">
        <text>ATP + protein L-histidine = ADP + protein N-phospho-L-histidine.</text>
        <dbReference type="EC" id="2.7.13.3"/>
    </reaction>
</comment>
<sequence length="552" mass="59653">MGAIAICAPSGADAETIAHAINAIDLQTRILASLDELGARLAAEDGEEFAGLFVTEEALVDELALAGALRQQPVWSDLPVIILTVAGNRASSRKRWALFKSLGNVTLLTRPLHREDLESAARGIVRARARQHETRAHLLEMKLAARDLEARVEERTAALMEVEATLRQSQKMEAIGQLTGGLAHDFNNLLQIVSSNTELIKLRIRQGNVTDLGRYAHNVSGATEKAAALTHRLLAFSRQQTLDPKPVDVNRLVLEISDLVKSTVGPTIKVETRLHADPMLTHCDPPQLENALLNLCINARDAMPNGGQLHIDTDHATLDEHRARRFGLAPGDYVSVAVTDNGEGMTPEVAERAFDPFFTTKPMGKGTGLGLSMVYGFTRQSQGHASIDTAPGQGTTVRLWLPELKAARAATQDAASARTAVALPATLTVLLVDDETGVRTLLAEILRDAGYEVIEANDGVEGLEVLHSGATIDIVVTDVGMPRMNGVEMIERARVSLPELKVLFITGYAQQQVSLEQQLDRNSHMLTKPFAMNALLERVAVIVKSSSGPSPN</sequence>
<dbReference type="SMART" id="SM00388">
    <property type="entry name" value="HisKA"/>
    <property type="match status" value="1"/>
</dbReference>
<keyword evidence="3 4" id="KW-0597">Phosphoprotein</keyword>
<dbReference type="OrthoDB" id="5389366at2"/>
<dbReference type="Proteomes" id="UP000198263">
    <property type="component" value="Unassembled WGS sequence"/>
</dbReference>
<dbReference type="PANTHER" id="PTHR43065:SF42">
    <property type="entry name" value="TWO-COMPONENT SENSOR PPRA"/>
    <property type="match status" value="1"/>
</dbReference>
<dbReference type="SUPFAM" id="SSF52172">
    <property type="entry name" value="CheY-like"/>
    <property type="match status" value="2"/>
</dbReference>